<dbReference type="Pfam" id="PF01925">
    <property type="entry name" value="TauE"/>
    <property type="match status" value="1"/>
</dbReference>
<feature type="transmembrane region" description="Helical" evidence="5">
    <location>
        <begin position="136"/>
        <end position="162"/>
    </location>
</feature>
<keyword evidence="8" id="KW-1185">Reference proteome</keyword>
<sequence length="285" mass="28750">MAFLLSACLSLMAGLTLGLLGGGGSLLTVPILVYVLGMEPRGAIATSLFVVGVTSLTGMLLHARARRVQWREGLLFGAAGMAGAALGGRLGKAVPSQLLLVAFAGLMLAMAFAMLRPRQAQAEPPAPLPKHKGVAVLCHGAGVGLLTGLVGAGGGFLVVPALALLGGLSMPKAVATSLLVISLNSTAGFLSAFLAGAPVDWRLAAGMSLATVGGSWLGTSLSRKLSPEALRRSFAFFTGALGLFILVRELPTLHGLPAPAATRTAPVIARDPSGIHGLTSPPRGD</sequence>
<gene>
    <name evidence="6" type="ordered locus">STAUR_7503</name>
    <name evidence="7" type="ORF">STIAU_5617</name>
</gene>
<name>Q09DQ8_STIAD</name>
<evidence type="ECO:0000256" key="4">
    <source>
        <dbReference type="ARBA" id="ARBA00023136"/>
    </source>
</evidence>
<dbReference type="PANTHER" id="PTHR43701">
    <property type="entry name" value="MEMBRANE TRANSPORTER PROTEIN MJ0441-RELATED"/>
    <property type="match status" value="1"/>
</dbReference>
<dbReference type="EMBL" id="CP002271">
    <property type="protein sequence ID" value="ADO75258.1"/>
    <property type="molecule type" value="Genomic_DNA"/>
</dbReference>
<evidence type="ECO:0000313" key="6">
    <source>
        <dbReference type="EMBL" id="ADO75258.1"/>
    </source>
</evidence>
<reference evidence="6 8" key="2">
    <citation type="journal article" date="2011" name="Mol. Biol. Evol.">
        <title>Comparative genomic analysis of fruiting body formation in Myxococcales.</title>
        <authorList>
            <person name="Huntley S."/>
            <person name="Hamann N."/>
            <person name="Wegener-Feldbrugge S."/>
            <person name="Treuner-Lange A."/>
            <person name="Kube M."/>
            <person name="Reinhardt R."/>
            <person name="Klages S."/>
            <person name="Muller R."/>
            <person name="Ronning C.M."/>
            <person name="Nierman W.C."/>
            <person name="Sogaard-Andersen L."/>
        </authorList>
    </citation>
    <scope>NUCLEOTIDE SEQUENCE [LARGE SCALE GENOMIC DNA]</scope>
    <source>
        <strain evidence="6 8">DW4/3-1</strain>
    </source>
</reference>
<dbReference type="OrthoDB" id="528320at2"/>
<dbReference type="PATRIC" id="fig|378806.16.peg.9399"/>
<keyword evidence="4 5" id="KW-0472">Membrane</keyword>
<dbReference type="InterPro" id="IPR002781">
    <property type="entry name" value="TM_pro_TauE-like"/>
</dbReference>
<evidence type="ECO:0000256" key="2">
    <source>
        <dbReference type="ARBA" id="ARBA00022692"/>
    </source>
</evidence>
<dbReference type="STRING" id="378806.STAUR_7503"/>
<feature type="transmembrane region" description="Helical" evidence="5">
    <location>
        <begin position="97"/>
        <end position="115"/>
    </location>
</feature>
<evidence type="ECO:0000313" key="9">
    <source>
        <dbReference type="Proteomes" id="UP000032702"/>
    </source>
</evidence>
<dbReference type="AlphaFoldDB" id="Q09DQ8"/>
<reference evidence="7 9" key="1">
    <citation type="submission" date="2006-04" db="EMBL/GenBank/DDBJ databases">
        <authorList>
            <person name="Nierman W.C."/>
        </authorList>
    </citation>
    <scope>NUCLEOTIDE SEQUENCE [LARGE SCALE GENOMIC DNA]</scope>
    <source>
        <strain evidence="7 9">DW4/3-1</strain>
    </source>
</reference>
<feature type="transmembrane region" description="Helical" evidence="5">
    <location>
        <begin position="42"/>
        <end position="61"/>
    </location>
</feature>
<dbReference type="HOGENOM" id="CLU_045498_5_0_7"/>
<dbReference type="PANTHER" id="PTHR43701:SF2">
    <property type="entry name" value="MEMBRANE TRANSPORTER PROTEIN YJNA-RELATED"/>
    <property type="match status" value="1"/>
</dbReference>
<keyword evidence="2 5" id="KW-0812">Transmembrane</keyword>
<keyword evidence="3 5" id="KW-1133">Transmembrane helix</keyword>
<proteinExistence type="inferred from homology"/>
<dbReference type="eggNOG" id="COG0730">
    <property type="taxonomic scope" value="Bacteria"/>
</dbReference>
<dbReference type="GO" id="GO:0005886">
    <property type="term" value="C:plasma membrane"/>
    <property type="evidence" value="ECO:0007669"/>
    <property type="project" value="UniProtKB-SubCell"/>
</dbReference>
<dbReference type="InterPro" id="IPR051598">
    <property type="entry name" value="TSUP/Inactive_protease-like"/>
</dbReference>
<evidence type="ECO:0000256" key="5">
    <source>
        <dbReference type="RuleBase" id="RU363041"/>
    </source>
</evidence>
<comment type="subcellular location">
    <subcellularLocation>
        <location evidence="5">Cell membrane</location>
        <topology evidence="5">Multi-pass membrane protein</topology>
    </subcellularLocation>
    <subcellularLocation>
        <location evidence="1">Membrane</location>
        <topology evidence="1">Multi-pass membrane protein</topology>
    </subcellularLocation>
</comment>
<dbReference type="EMBL" id="AAMD01000002">
    <property type="protein sequence ID" value="EAU69861.1"/>
    <property type="molecule type" value="Genomic_DNA"/>
</dbReference>
<evidence type="ECO:0000256" key="3">
    <source>
        <dbReference type="ARBA" id="ARBA00022989"/>
    </source>
</evidence>
<accession>Q09DQ8</accession>
<evidence type="ECO:0000256" key="1">
    <source>
        <dbReference type="ARBA" id="ARBA00004141"/>
    </source>
</evidence>
<protein>
    <recommendedName>
        <fullName evidence="5">Probable membrane transporter protein</fullName>
    </recommendedName>
</protein>
<dbReference type="KEGG" id="sur:STAUR_7503"/>
<feature type="transmembrane region" description="Helical" evidence="5">
    <location>
        <begin position="174"/>
        <end position="194"/>
    </location>
</feature>
<organism evidence="7 9">
    <name type="scientific">Stigmatella aurantiaca (strain DW4/3-1)</name>
    <dbReference type="NCBI Taxonomy" id="378806"/>
    <lineage>
        <taxon>Bacteria</taxon>
        <taxon>Pseudomonadati</taxon>
        <taxon>Myxococcota</taxon>
        <taxon>Myxococcia</taxon>
        <taxon>Myxococcales</taxon>
        <taxon>Cystobacterineae</taxon>
        <taxon>Archangiaceae</taxon>
        <taxon>Stigmatella</taxon>
    </lineage>
</organism>
<evidence type="ECO:0000313" key="8">
    <source>
        <dbReference type="Proteomes" id="UP000001351"/>
    </source>
</evidence>
<dbReference type="Proteomes" id="UP000001351">
    <property type="component" value="Chromosome"/>
</dbReference>
<keyword evidence="5" id="KW-1003">Cell membrane</keyword>
<evidence type="ECO:0000313" key="7">
    <source>
        <dbReference type="EMBL" id="EAU69861.1"/>
    </source>
</evidence>
<comment type="similarity">
    <text evidence="5">Belongs to the 4-toluene sulfonate uptake permease (TSUP) (TC 2.A.102) family.</text>
</comment>
<dbReference type="Proteomes" id="UP000032702">
    <property type="component" value="Unassembled WGS sequence"/>
</dbReference>